<dbReference type="InterPro" id="IPR013325">
    <property type="entry name" value="RNA_pol_sigma_r2"/>
</dbReference>
<dbReference type="Proteomes" id="UP000592181">
    <property type="component" value="Unassembled WGS sequence"/>
</dbReference>
<evidence type="ECO:0000259" key="7">
    <source>
        <dbReference type="Pfam" id="PF04542"/>
    </source>
</evidence>
<dbReference type="Gene3D" id="1.10.1740.10">
    <property type="match status" value="1"/>
</dbReference>
<dbReference type="InterPro" id="IPR007627">
    <property type="entry name" value="RNA_pol_sigma70_r2"/>
</dbReference>
<feature type="domain" description="RNA polymerase sigma factor 70 region 4 type 2" evidence="8">
    <location>
        <begin position="117"/>
        <end position="163"/>
    </location>
</feature>
<gene>
    <name evidence="9" type="ORF">BJY28_001605</name>
</gene>
<dbReference type="InterPro" id="IPR036388">
    <property type="entry name" value="WH-like_DNA-bd_sf"/>
</dbReference>
<feature type="compositionally biased region" description="Low complexity" evidence="6">
    <location>
        <begin position="87"/>
        <end position="102"/>
    </location>
</feature>
<evidence type="ECO:0000313" key="10">
    <source>
        <dbReference type="Proteomes" id="UP000592181"/>
    </source>
</evidence>
<keyword evidence="5" id="KW-0804">Transcription</keyword>
<comment type="similarity">
    <text evidence="1">Belongs to the sigma-70 factor family. ECF subfamily.</text>
</comment>
<dbReference type="PANTHER" id="PTHR43133:SF8">
    <property type="entry name" value="RNA POLYMERASE SIGMA FACTOR HI_1459-RELATED"/>
    <property type="match status" value="1"/>
</dbReference>
<dbReference type="GO" id="GO:0006352">
    <property type="term" value="P:DNA-templated transcription initiation"/>
    <property type="evidence" value="ECO:0007669"/>
    <property type="project" value="InterPro"/>
</dbReference>
<dbReference type="GO" id="GO:0016987">
    <property type="term" value="F:sigma factor activity"/>
    <property type="evidence" value="ECO:0007669"/>
    <property type="project" value="UniProtKB-KW"/>
</dbReference>
<keyword evidence="2" id="KW-0805">Transcription regulation</keyword>
<dbReference type="InterPro" id="IPR013249">
    <property type="entry name" value="RNA_pol_sigma70_r4_t2"/>
</dbReference>
<evidence type="ECO:0000256" key="5">
    <source>
        <dbReference type="ARBA" id="ARBA00023163"/>
    </source>
</evidence>
<dbReference type="PANTHER" id="PTHR43133">
    <property type="entry name" value="RNA POLYMERASE ECF-TYPE SIGMA FACTO"/>
    <property type="match status" value="1"/>
</dbReference>
<keyword evidence="4" id="KW-0238">DNA-binding</keyword>
<proteinExistence type="inferred from homology"/>
<reference evidence="9 10" key="1">
    <citation type="submission" date="2020-07" db="EMBL/GenBank/DDBJ databases">
        <title>Sequencing the genomes of 1000 actinobacteria strains.</title>
        <authorList>
            <person name="Klenk H.-P."/>
        </authorList>
    </citation>
    <scope>NUCLEOTIDE SEQUENCE [LARGE SCALE GENOMIC DNA]</scope>
    <source>
        <strain evidence="9 10">DSM 24723</strain>
    </source>
</reference>
<dbReference type="RefSeq" id="WP_179462551.1">
    <property type="nucleotide sequence ID" value="NZ_JACBZX010000001.1"/>
</dbReference>
<accession>A0A852X229</accession>
<dbReference type="NCBIfam" id="TIGR02937">
    <property type="entry name" value="sigma70-ECF"/>
    <property type="match status" value="1"/>
</dbReference>
<dbReference type="SUPFAM" id="SSF88946">
    <property type="entry name" value="Sigma2 domain of RNA polymerase sigma factors"/>
    <property type="match status" value="1"/>
</dbReference>
<dbReference type="InterPro" id="IPR014284">
    <property type="entry name" value="RNA_pol_sigma-70_dom"/>
</dbReference>
<dbReference type="EMBL" id="JACBZX010000001">
    <property type="protein sequence ID" value="NYG37136.1"/>
    <property type="molecule type" value="Genomic_DNA"/>
</dbReference>
<dbReference type="SUPFAM" id="SSF88659">
    <property type="entry name" value="Sigma3 and sigma4 domains of RNA polymerase sigma factors"/>
    <property type="match status" value="1"/>
</dbReference>
<dbReference type="Gene3D" id="1.10.10.10">
    <property type="entry name" value="Winged helix-like DNA-binding domain superfamily/Winged helix DNA-binding domain"/>
    <property type="match status" value="1"/>
</dbReference>
<keyword evidence="10" id="KW-1185">Reference proteome</keyword>
<comment type="caution">
    <text evidence="9">The sequence shown here is derived from an EMBL/GenBank/DDBJ whole genome shotgun (WGS) entry which is preliminary data.</text>
</comment>
<feature type="domain" description="RNA polymerase sigma-70 region 2" evidence="7">
    <location>
        <begin position="10"/>
        <end position="76"/>
    </location>
</feature>
<organism evidence="9 10">
    <name type="scientific">Janibacter alkaliphilus</name>
    <dbReference type="NCBI Taxonomy" id="1069963"/>
    <lineage>
        <taxon>Bacteria</taxon>
        <taxon>Bacillati</taxon>
        <taxon>Actinomycetota</taxon>
        <taxon>Actinomycetes</taxon>
        <taxon>Micrococcales</taxon>
        <taxon>Intrasporangiaceae</taxon>
        <taxon>Janibacter</taxon>
    </lineage>
</organism>
<protein>
    <submittedName>
        <fullName evidence="9">RNA polymerase sigma factor (Sigma-70 family)</fullName>
    </submittedName>
</protein>
<evidence type="ECO:0000256" key="2">
    <source>
        <dbReference type="ARBA" id="ARBA00023015"/>
    </source>
</evidence>
<evidence type="ECO:0000256" key="1">
    <source>
        <dbReference type="ARBA" id="ARBA00010641"/>
    </source>
</evidence>
<evidence type="ECO:0000256" key="3">
    <source>
        <dbReference type="ARBA" id="ARBA00023082"/>
    </source>
</evidence>
<evidence type="ECO:0000313" key="9">
    <source>
        <dbReference type="EMBL" id="NYG37136.1"/>
    </source>
</evidence>
<dbReference type="Pfam" id="PF08281">
    <property type="entry name" value="Sigma70_r4_2"/>
    <property type="match status" value="1"/>
</dbReference>
<dbReference type="AlphaFoldDB" id="A0A852X229"/>
<feature type="region of interest" description="Disordered" evidence="6">
    <location>
        <begin position="78"/>
        <end position="105"/>
    </location>
</feature>
<name>A0A852X229_9MICO</name>
<sequence>MSLAPFEQVVDDHGARVLRLCRGMVGPDEADDAWSETFLKALRAWPDLPDDLDPEAWLVTVARRTCLDVLRARGRRALPTDELPERATGPTGPTETAGTSESPETILTSESGVWAHVAALPRKQREVVTYRYLGGLGYGHIVELVGGTEAAARRAAADGLKTLRQKEIR</sequence>
<evidence type="ECO:0000259" key="8">
    <source>
        <dbReference type="Pfam" id="PF08281"/>
    </source>
</evidence>
<keyword evidence="3" id="KW-0731">Sigma factor</keyword>
<dbReference type="InterPro" id="IPR039425">
    <property type="entry name" value="RNA_pol_sigma-70-like"/>
</dbReference>
<dbReference type="GO" id="GO:0003677">
    <property type="term" value="F:DNA binding"/>
    <property type="evidence" value="ECO:0007669"/>
    <property type="project" value="UniProtKB-KW"/>
</dbReference>
<dbReference type="InterPro" id="IPR013324">
    <property type="entry name" value="RNA_pol_sigma_r3/r4-like"/>
</dbReference>
<dbReference type="Pfam" id="PF04542">
    <property type="entry name" value="Sigma70_r2"/>
    <property type="match status" value="1"/>
</dbReference>
<evidence type="ECO:0000256" key="6">
    <source>
        <dbReference type="SAM" id="MobiDB-lite"/>
    </source>
</evidence>
<evidence type="ECO:0000256" key="4">
    <source>
        <dbReference type="ARBA" id="ARBA00023125"/>
    </source>
</evidence>